<dbReference type="Proteomes" id="UP000198640">
    <property type="component" value="Unassembled WGS sequence"/>
</dbReference>
<dbReference type="OrthoDB" id="3034217at2"/>
<protein>
    <submittedName>
        <fullName evidence="3">Inorganic triphosphatase YgiF, contains CYTH and CHAD domains</fullName>
    </submittedName>
</protein>
<dbReference type="Pfam" id="PF01928">
    <property type="entry name" value="CYTH"/>
    <property type="match status" value="1"/>
</dbReference>
<dbReference type="CDD" id="cd07756">
    <property type="entry name" value="CYTH-like_Pase_CHAD"/>
    <property type="match status" value="1"/>
</dbReference>
<dbReference type="InterPro" id="IPR023577">
    <property type="entry name" value="CYTH_domain"/>
</dbReference>
<keyword evidence="4" id="KW-1185">Reference proteome</keyword>
<accession>A0A1H3E439</accession>
<dbReference type="InterPro" id="IPR038186">
    <property type="entry name" value="CHAD_dom_sf"/>
</dbReference>
<evidence type="ECO:0000313" key="3">
    <source>
        <dbReference type="EMBL" id="SDX73493.1"/>
    </source>
</evidence>
<sequence length="541" mass="61876">MQNSQLSNKTRSNELMPIEIELKLALPAPCCAKPAQEMAWLEPLNISAAITQKLYSIYYDTPDLKLKQMGCSLRLRRIGKDWVQTIKAGGSIVAGLHQHDEWETPLAAAYPDFSAIQHRGIKQLFKNPQFRAALQPVFTTKFTRHLQHLHLENGSEIEICLDHGRIITGTGNRQMPICEIELELKSGEPIKLLQLARSIVDRAPFPLRLENASKAERGYILFSRQHPSPFKAIKTEIKPEMRLHQALRMIMHNCLIQVGRNENDMLMANGDIEYLHQMRVALRRFRSALNTFSETAPGDEVTAIGKELKWLFRQLNPARDWDILVTETLPDIISHFPKQTGLPLIREHCQKLRQQYNAAARKRVSSRRYTRLMLDILIWLNKIDQNESLASFVGRDQASPPGDIKTFATTSMAAMHQAIMQTGEKLKGLDAPALHALRIDIKKQRYIADFFQALYPQASCKRYIALLAALQDDLGAINDYAGTQKFLDELDIKKNQREEQYEAIGIIRGWSISCMLEKKKALDQSWDAFRKAKLFWGRTVN</sequence>
<dbReference type="PANTHER" id="PTHR39569:SF1">
    <property type="entry name" value="INORGANIC TRIPHOSPHATASE"/>
    <property type="match status" value="1"/>
</dbReference>
<dbReference type="GO" id="GO:0050355">
    <property type="term" value="F:inorganic triphosphate phosphatase activity"/>
    <property type="evidence" value="ECO:0007669"/>
    <property type="project" value="InterPro"/>
</dbReference>
<proteinExistence type="predicted"/>
<dbReference type="InterPro" id="IPR033469">
    <property type="entry name" value="CYTH-like_dom_sf"/>
</dbReference>
<dbReference type="InterPro" id="IPR007899">
    <property type="entry name" value="CHAD_dom"/>
</dbReference>
<dbReference type="PROSITE" id="PS51707">
    <property type="entry name" value="CYTH"/>
    <property type="match status" value="1"/>
</dbReference>
<feature type="domain" description="CHAD" evidence="2">
    <location>
        <begin position="240"/>
        <end position="534"/>
    </location>
</feature>
<dbReference type="AlphaFoldDB" id="A0A1H3E439"/>
<dbReference type="Pfam" id="PF05235">
    <property type="entry name" value="CHAD"/>
    <property type="match status" value="1"/>
</dbReference>
<dbReference type="GO" id="GO:0046872">
    <property type="term" value="F:metal ion binding"/>
    <property type="evidence" value="ECO:0007669"/>
    <property type="project" value="TreeGrafter"/>
</dbReference>
<reference evidence="3 4" key="1">
    <citation type="submission" date="2016-10" db="EMBL/GenBank/DDBJ databases">
        <authorList>
            <person name="de Groot N.N."/>
        </authorList>
    </citation>
    <scope>NUCLEOTIDE SEQUENCE [LARGE SCALE GENOMIC DNA]</scope>
    <source>
        <strain evidence="3 4">Nm1</strain>
    </source>
</reference>
<dbReference type="STRING" id="44576.SAMN05421881_100714"/>
<dbReference type="EMBL" id="FNOY01000007">
    <property type="protein sequence ID" value="SDX73493.1"/>
    <property type="molecule type" value="Genomic_DNA"/>
</dbReference>
<dbReference type="SUPFAM" id="SSF55154">
    <property type="entry name" value="CYTH-like phosphatases"/>
    <property type="match status" value="1"/>
</dbReference>
<dbReference type="SMART" id="SM00880">
    <property type="entry name" value="CHAD"/>
    <property type="match status" value="1"/>
</dbReference>
<dbReference type="InterPro" id="IPR039013">
    <property type="entry name" value="YgiF"/>
</dbReference>
<evidence type="ECO:0000259" key="1">
    <source>
        <dbReference type="PROSITE" id="PS51707"/>
    </source>
</evidence>
<gene>
    <name evidence="3" type="ORF">SAMN05421881_100714</name>
</gene>
<name>A0A1H3E439_9PROT</name>
<organism evidence="3 4">
    <name type="scientific">Nitrosomonas halophila</name>
    <dbReference type="NCBI Taxonomy" id="44576"/>
    <lineage>
        <taxon>Bacteria</taxon>
        <taxon>Pseudomonadati</taxon>
        <taxon>Pseudomonadota</taxon>
        <taxon>Betaproteobacteria</taxon>
        <taxon>Nitrosomonadales</taxon>
        <taxon>Nitrosomonadaceae</taxon>
        <taxon>Nitrosomonas</taxon>
    </lineage>
</organism>
<dbReference type="Gene3D" id="2.40.320.10">
    <property type="entry name" value="Hypothetical Protein Pfu-838710-001"/>
    <property type="match status" value="1"/>
</dbReference>
<dbReference type="PANTHER" id="PTHR39569">
    <property type="entry name" value="INORGANIC TRIPHOSPHATASE"/>
    <property type="match status" value="1"/>
</dbReference>
<evidence type="ECO:0000313" key="4">
    <source>
        <dbReference type="Proteomes" id="UP000198640"/>
    </source>
</evidence>
<feature type="domain" description="CYTH" evidence="1">
    <location>
        <begin position="17"/>
        <end position="225"/>
    </location>
</feature>
<dbReference type="PROSITE" id="PS51708">
    <property type="entry name" value="CHAD"/>
    <property type="match status" value="1"/>
</dbReference>
<evidence type="ECO:0000259" key="2">
    <source>
        <dbReference type="PROSITE" id="PS51708"/>
    </source>
</evidence>
<dbReference type="SMART" id="SM01118">
    <property type="entry name" value="CYTH"/>
    <property type="match status" value="1"/>
</dbReference>
<dbReference type="Gene3D" id="1.40.20.10">
    <property type="entry name" value="CHAD domain"/>
    <property type="match status" value="1"/>
</dbReference>